<proteinExistence type="predicted"/>
<dbReference type="GO" id="GO:0016740">
    <property type="term" value="F:transferase activity"/>
    <property type="evidence" value="ECO:0007669"/>
    <property type="project" value="UniProtKB-KW"/>
</dbReference>
<keyword evidence="2" id="KW-1185">Reference proteome</keyword>
<dbReference type="InterPro" id="IPR043854">
    <property type="entry name" value="DUF5816"/>
</dbReference>
<sequence length="78" mass="8820">MEARQGPEGPLYVAYDEAEKGQKGPFLVAYASPARGDRWGYYCTNCETFDNAMDSMGRVQCNQCSNYKKPDEWDAAHE</sequence>
<dbReference type="Proteomes" id="UP000319894">
    <property type="component" value="Unassembled WGS sequence"/>
</dbReference>
<accession>A0A554N7Q0</accession>
<evidence type="ECO:0000313" key="2">
    <source>
        <dbReference type="Proteomes" id="UP000319894"/>
    </source>
</evidence>
<dbReference type="EMBL" id="QMDX01000008">
    <property type="protein sequence ID" value="TSD13427.1"/>
    <property type="molecule type" value="Genomic_DNA"/>
</dbReference>
<dbReference type="Pfam" id="PF19133">
    <property type="entry name" value="DUF5816"/>
    <property type="match status" value="1"/>
</dbReference>
<evidence type="ECO:0000313" key="1">
    <source>
        <dbReference type="EMBL" id="TSD13427.1"/>
    </source>
</evidence>
<reference evidence="1 2" key="1">
    <citation type="submission" date="2018-06" db="EMBL/GenBank/DDBJ databases">
        <title>Natronomonas sp. F16-60 a new haloarchaeon isolated from a solar saltern of Isla Cristina, Huelva, Spain.</title>
        <authorList>
            <person name="Duran-Viseras A."/>
            <person name="Sanchez-Porro C."/>
            <person name="Ventosa A."/>
        </authorList>
    </citation>
    <scope>NUCLEOTIDE SEQUENCE [LARGE SCALE GENOMIC DNA]</scope>
    <source>
        <strain evidence="1 2">F16-60</strain>
    </source>
</reference>
<gene>
    <name evidence="1" type="ORF">DP107_12735</name>
</gene>
<organism evidence="1 2">
    <name type="scientific">Haloglomus irregulare</name>
    <dbReference type="NCBI Taxonomy" id="2234134"/>
    <lineage>
        <taxon>Archaea</taxon>
        <taxon>Methanobacteriati</taxon>
        <taxon>Methanobacteriota</taxon>
        <taxon>Stenosarchaea group</taxon>
        <taxon>Halobacteria</taxon>
        <taxon>Halobacteriales</taxon>
        <taxon>Natronomonadaceae</taxon>
        <taxon>Haloglomus</taxon>
    </lineage>
</organism>
<comment type="caution">
    <text evidence="1">The sequence shown here is derived from an EMBL/GenBank/DDBJ whole genome shotgun (WGS) entry which is preliminary data.</text>
</comment>
<name>A0A554N7Q0_9EURY</name>
<dbReference type="OrthoDB" id="333505at2157"/>
<keyword evidence="1" id="KW-0808">Transferase</keyword>
<dbReference type="RefSeq" id="WP_144262612.1">
    <property type="nucleotide sequence ID" value="NZ_QMDX01000008.1"/>
</dbReference>
<protein>
    <submittedName>
        <fullName evidence="1">GNAT family acetyltransferase</fullName>
    </submittedName>
</protein>
<dbReference type="InParanoid" id="A0A554N7Q0"/>
<dbReference type="AlphaFoldDB" id="A0A554N7Q0"/>